<evidence type="ECO:0000313" key="10">
    <source>
        <dbReference type="EMBL" id="APW43409.1"/>
    </source>
</evidence>
<organism evidence="10 11">
    <name type="scientific">Rhodoferax saidenbachensis</name>
    <dbReference type="NCBI Taxonomy" id="1484693"/>
    <lineage>
        <taxon>Bacteria</taxon>
        <taxon>Pseudomonadati</taxon>
        <taxon>Pseudomonadota</taxon>
        <taxon>Betaproteobacteria</taxon>
        <taxon>Burkholderiales</taxon>
        <taxon>Comamonadaceae</taxon>
        <taxon>Rhodoferax</taxon>
    </lineage>
</organism>
<keyword evidence="6 9" id="KW-1133">Transmembrane helix</keyword>
<dbReference type="InterPro" id="IPR007208">
    <property type="entry name" value="MrpF/PhaF-like"/>
</dbReference>
<keyword evidence="8" id="KW-0050">Antiport</keyword>
<evidence type="ECO:0000256" key="1">
    <source>
        <dbReference type="ARBA" id="ARBA00004651"/>
    </source>
</evidence>
<feature type="transmembrane region" description="Helical" evidence="9">
    <location>
        <begin position="37"/>
        <end position="56"/>
    </location>
</feature>
<dbReference type="GO" id="GO:0015385">
    <property type="term" value="F:sodium:proton antiporter activity"/>
    <property type="evidence" value="ECO:0007669"/>
    <property type="project" value="TreeGrafter"/>
</dbReference>
<dbReference type="Proteomes" id="UP000186110">
    <property type="component" value="Chromosome"/>
</dbReference>
<comment type="subcellular location">
    <subcellularLocation>
        <location evidence="1 8">Cell membrane</location>
        <topology evidence="1 8">Multi-pass membrane protein</topology>
    </subcellularLocation>
</comment>
<dbReference type="KEGG" id="rsb:RS694_13300"/>
<keyword evidence="5 9" id="KW-0812">Transmembrane</keyword>
<keyword evidence="11" id="KW-1185">Reference proteome</keyword>
<dbReference type="AlphaFoldDB" id="A0A1P8KBN0"/>
<evidence type="ECO:0000256" key="7">
    <source>
        <dbReference type="ARBA" id="ARBA00023136"/>
    </source>
</evidence>
<dbReference type="PANTHER" id="PTHR34702">
    <property type="entry name" value="NA(+)/H(+) ANTIPORTER SUBUNIT F1"/>
    <property type="match status" value="1"/>
</dbReference>
<name>A0A1P8KBN0_9BURK</name>
<dbReference type="Pfam" id="PF04066">
    <property type="entry name" value="MrpF_PhaF"/>
    <property type="match status" value="1"/>
</dbReference>
<evidence type="ECO:0000256" key="3">
    <source>
        <dbReference type="ARBA" id="ARBA00022448"/>
    </source>
</evidence>
<feature type="transmembrane region" description="Helical" evidence="9">
    <location>
        <begin position="62"/>
        <end position="86"/>
    </location>
</feature>
<gene>
    <name evidence="10" type="ORF">RS694_13300</name>
</gene>
<accession>A0A1P8KBN0</accession>
<dbReference type="PIRSF" id="PIRSF028784">
    <property type="entry name" value="MrpF"/>
    <property type="match status" value="1"/>
</dbReference>
<evidence type="ECO:0000256" key="6">
    <source>
        <dbReference type="ARBA" id="ARBA00022989"/>
    </source>
</evidence>
<dbReference type="PANTHER" id="PTHR34702:SF1">
    <property type="entry name" value="NA(+)_H(+) ANTIPORTER SUBUNIT F"/>
    <property type="match status" value="1"/>
</dbReference>
<keyword evidence="4 8" id="KW-1003">Cell membrane</keyword>
<evidence type="ECO:0000256" key="5">
    <source>
        <dbReference type="ARBA" id="ARBA00022692"/>
    </source>
</evidence>
<evidence type="ECO:0000313" key="11">
    <source>
        <dbReference type="Proteomes" id="UP000186110"/>
    </source>
</evidence>
<comment type="similarity">
    <text evidence="2 8">Belongs to the CPA3 antiporters (TC 2.A.63) subunit F family.</text>
</comment>
<keyword evidence="3 8" id="KW-0813">Transport</keyword>
<sequence length="92" mass="10134">MSTLLFAAIVFTLACYVLSMALALVRMVRGPSAQDRVLAMDLIWTIGMLLLLVLAIRYRNSAYFEAALLIAIFGFVSSASMAKFLLRGEVIE</sequence>
<dbReference type="STRING" id="1484693.RS694_13300"/>
<dbReference type="GO" id="GO:0005886">
    <property type="term" value="C:plasma membrane"/>
    <property type="evidence" value="ECO:0007669"/>
    <property type="project" value="UniProtKB-SubCell"/>
</dbReference>
<evidence type="ECO:0000256" key="8">
    <source>
        <dbReference type="PIRNR" id="PIRNR028784"/>
    </source>
</evidence>
<keyword evidence="8" id="KW-0406">Ion transport</keyword>
<reference evidence="10 11" key="1">
    <citation type="submission" date="2017-01" db="EMBL/GenBank/DDBJ databases">
        <authorList>
            <person name="Mah S.A."/>
            <person name="Swanson W.J."/>
            <person name="Moy G.W."/>
            <person name="Vacquier V.D."/>
        </authorList>
    </citation>
    <scope>NUCLEOTIDE SEQUENCE [LARGE SCALE GENOMIC DNA]</scope>
    <source>
        <strain evidence="10 11">DSM 22694</strain>
    </source>
</reference>
<protein>
    <submittedName>
        <fullName evidence="10">K+/H+ antiporter subunit F</fullName>
    </submittedName>
</protein>
<dbReference type="EMBL" id="CP019239">
    <property type="protein sequence ID" value="APW43409.1"/>
    <property type="molecule type" value="Genomic_DNA"/>
</dbReference>
<evidence type="ECO:0000256" key="9">
    <source>
        <dbReference type="SAM" id="Phobius"/>
    </source>
</evidence>
<dbReference type="eggNOG" id="COG2212">
    <property type="taxonomic scope" value="Bacteria"/>
</dbReference>
<evidence type="ECO:0000256" key="2">
    <source>
        <dbReference type="ARBA" id="ARBA00009212"/>
    </source>
</evidence>
<feature type="transmembrane region" description="Helical" evidence="9">
    <location>
        <begin position="6"/>
        <end position="25"/>
    </location>
</feature>
<dbReference type="NCBIfam" id="NF004812">
    <property type="entry name" value="PRK06161.1"/>
    <property type="match status" value="1"/>
</dbReference>
<keyword evidence="7 8" id="KW-0472">Membrane</keyword>
<evidence type="ECO:0000256" key="4">
    <source>
        <dbReference type="ARBA" id="ARBA00022475"/>
    </source>
</evidence>
<dbReference type="RefSeq" id="WP_029707179.1">
    <property type="nucleotide sequence ID" value="NZ_CP019239.1"/>
</dbReference>
<proteinExistence type="inferred from homology"/>